<dbReference type="SUPFAM" id="SSF55729">
    <property type="entry name" value="Acyl-CoA N-acyltransferases (Nat)"/>
    <property type="match status" value="1"/>
</dbReference>
<dbReference type="GeneID" id="67443798"/>
<sequence length="165" mass="18875">MITQTERLIIRPFTEQDIEALYLMNSNPAMLKYIPTAAFTSREQAEVLFHNVIQADYQQHGFGRWAVEHKADNKVIGFCGPKFIPEFNEVEIGYRYFPEYWGMGIGSEAAQAALKVFPQFGIDKTIALILEGNVASEAVAKRIGMSWREYSEFMGHRVNIYARTL</sequence>
<feature type="domain" description="N-acetyltransferase" evidence="1">
    <location>
        <begin position="8"/>
        <end position="165"/>
    </location>
</feature>
<evidence type="ECO:0000259" key="1">
    <source>
        <dbReference type="PROSITE" id="PS51186"/>
    </source>
</evidence>
<dbReference type="InterPro" id="IPR000182">
    <property type="entry name" value="GNAT_dom"/>
</dbReference>
<gene>
    <name evidence="2" type="ORF">K3G22_11020</name>
</gene>
<dbReference type="InterPro" id="IPR051531">
    <property type="entry name" value="N-acetyltransferase"/>
</dbReference>
<dbReference type="Pfam" id="PF13302">
    <property type="entry name" value="Acetyltransf_3"/>
    <property type="match status" value="1"/>
</dbReference>
<dbReference type="RefSeq" id="WP_011789078.1">
    <property type="nucleotide sequence ID" value="NZ_BMPK01000005.1"/>
</dbReference>
<dbReference type="InterPro" id="IPR016181">
    <property type="entry name" value="Acyl_CoA_acyltransferase"/>
</dbReference>
<accession>A0ABX8X767</accession>
<dbReference type="PANTHER" id="PTHR43792:SF1">
    <property type="entry name" value="N-ACETYLTRANSFERASE DOMAIN-CONTAINING PROTEIN"/>
    <property type="match status" value="1"/>
</dbReference>
<reference evidence="2 3" key="1">
    <citation type="submission" date="2021-08" db="EMBL/GenBank/DDBJ databases">
        <title>Shewanella putrefaciens YZ-J, complete genome.</title>
        <authorList>
            <person name="Yi Z."/>
        </authorList>
    </citation>
    <scope>NUCLEOTIDE SEQUENCE [LARGE SCALE GENOMIC DNA]</scope>
    <source>
        <strain evidence="2 3">YZ-J</strain>
    </source>
</reference>
<dbReference type="Proteomes" id="UP000827084">
    <property type="component" value="Chromosome"/>
</dbReference>
<dbReference type="EMBL" id="CP080635">
    <property type="protein sequence ID" value="QYX71336.1"/>
    <property type="molecule type" value="Genomic_DNA"/>
</dbReference>
<evidence type="ECO:0000313" key="3">
    <source>
        <dbReference type="Proteomes" id="UP000827084"/>
    </source>
</evidence>
<name>A0ABX8X767_SHEPU</name>
<dbReference type="PANTHER" id="PTHR43792">
    <property type="entry name" value="GNAT FAMILY, PUTATIVE (AFU_ORTHOLOGUE AFUA_3G00765)-RELATED-RELATED"/>
    <property type="match status" value="1"/>
</dbReference>
<evidence type="ECO:0000313" key="2">
    <source>
        <dbReference type="EMBL" id="QYX71336.1"/>
    </source>
</evidence>
<dbReference type="Gene3D" id="3.40.630.30">
    <property type="match status" value="1"/>
</dbReference>
<keyword evidence="3" id="KW-1185">Reference proteome</keyword>
<proteinExistence type="predicted"/>
<organism evidence="2 3">
    <name type="scientific">Shewanella putrefaciens</name>
    <name type="common">Pseudomonas putrefaciens</name>
    <dbReference type="NCBI Taxonomy" id="24"/>
    <lineage>
        <taxon>Bacteria</taxon>
        <taxon>Pseudomonadati</taxon>
        <taxon>Pseudomonadota</taxon>
        <taxon>Gammaproteobacteria</taxon>
        <taxon>Alteromonadales</taxon>
        <taxon>Shewanellaceae</taxon>
        <taxon>Shewanella</taxon>
    </lineage>
</organism>
<dbReference type="PROSITE" id="PS51186">
    <property type="entry name" value="GNAT"/>
    <property type="match status" value="1"/>
</dbReference>
<protein>
    <submittedName>
        <fullName evidence="2">GNAT family N-acetyltransferase</fullName>
    </submittedName>
</protein>